<proteinExistence type="predicted"/>
<reference evidence="2" key="1">
    <citation type="submission" date="2020-01" db="EMBL/GenBank/DDBJ databases">
        <authorList>
            <consortium name="DOE Joint Genome Institute"/>
            <person name="Haridas S."/>
            <person name="Albert R."/>
            <person name="Binder M."/>
            <person name="Bloem J."/>
            <person name="Labutti K."/>
            <person name="Salamov A."/>
            <person name="Andreopoulos B."/>
            <person name="Baker S.E."/>
            <person name="Barry K."/>
            <person name="Bills G."/>
            <person name="Bluhm B.H."/>
            <person name="Cannon C."/>
            <person name="Castanera R."/>
            <person name="Culley D.E."/>
            <person name="Daum C."/>
            <person name="Ezra D."/>
            <person name="Gonzalez J.B."/>
            <person name="Henrissat B."/>
            <person name="Kuo A."/>
            <person name="Liang C."/>
            <person name="Lipzen A."/>
            <person name="Lutzoni F."/>
            <person name="Magnuson J."/>
            <person name="Mondo S."/>
            <person name="Nolan M."/>
            <person name="Ohm R."/>
            <person name="Pangilinan J."/>
            <person name="Park H.-J."/>
            <person name="Ramirez L."/>
            <person name="Alfaro M."/>
            <person name="Sun H."/>
            <person name="Tritt A."/>
            <person name="Yoshinaga Y."/>
            <person name="Zwiers L.-H."/>
            <person name="Turgeon B.G."/>
            <person name="Goodwin S.B."/>
            <person name="Spatafora J.W."/>
            <person name="Crous P.W."/>
            <person name="Grigoriev I.V."/>
        </authorList>
    </citation>
    <scope>NUCLEOTIDE SEQUENCE</scope>
    <source>
        <strain evidence="2">CBS 394.84</strain>
    </source>
</reference>
<dbReference type="Pfam" id="PF13450">
    <property type="entry name" value="NAD_binding_8"/>
    <property type="match status" value="1"/>
</dbReference>
<name>A0A9P4L5T7_9PLEO</name>
<dbReference type="SUPFAM" id="SSF51905">
    <property type="entry name" value="FAD/NAD(P)-binding domain"/>
    <property type="match status" value="1"/>
</dbReference>
<dbReference type="GeneID" id="63848354"/>
<evidence type="ECO:0000313" key="3">
    <source>
        <dbReference type="Proteomes" id="UP000800039"/>
    </source>
</evidence>
<dbReference type="InterPro" id="IPR036188">
    <property type="entry name" value="FAD/NAD-bd_sf"/>
</dbReference>
<evidence type="ECO:0000313" key="2">
    <source>
        <dbReference type="EMBL" id="KAF1842662.1"/>
    </source>
</evidence>
<feature type="signal peptide" evidence="1">
    <location>
        <begin position="1"/>
        <end position="21"/>
    </location>
</feature>
<dbReference type="AlphaFoldDB" id="A0A9P4L5T7"/>
<dbReference type="OrthoDB" id="68575at2759"/>
<gene>
    <name evidence="2" type="ORF">K460DRAFT_339951</name>
</gene>
<keyword evidence="1" id="KW-0732">Signal</keyword>
<dbReference type="Gene3D" id="3.50.50.60">
    <property type="entry name" value="FAD/NAD(P)-binding domain"/>
    <property type="match status" value="1"/>
</dbReference>
<dbReference type="Proteomes" id="UP000800039">
    <property type="component" value="Unassembled WGS sequence"/>
</dbReference>
<dbReference type="Gene3D" id="1.10.405.20">
    <property type="match status" value="1"/>
</dbReference>
<keyword evidence="3" id="KW-1185">Reference proteome</keyword>
<sequence length="488" mass="54145">MPRKDTLLILLFVLQAASTLAGRKVPESTVLTTDVAIVGGGASGTYAAIRLREDFNTSIVLIEPRPYLGGSVSTYLVPETNTTLEFGVQSYLRYGPALDFFARFGIALRPFASKRLTTVNIDVETGEQLKDYLSPNINATNEAFQRWLAIVSKYKTFLEPGYWNFPLSPDIPSDFLVPFEDFAKRHELEAAVPRILAISGVGYGGVRNPITLHLLQAFGASLTLDMLENQMFVPTGSNSLIYQRAHDFLGPDVLLSSTVKDVKRTSTAMTILVKQRDTEYIIKARRILYSAPPSLRNLSPFQPDEKEAAVFSTWAEDSEFVGIAKISCIPENYSINFIPSVAVPTNYLALKVRKDWPYSIRLDSTGPPGLGLFRIIVGANYTLSLDDVKNLVLEGTKRLEDAGTVTEECGVEFKSSSDHSRPQWKQTAEQLQSGLVQKLYGLQGYRGIWYVGYVWGAPYSSTIWAFTDTVLLKLLDDIKTDKSSSQKA</sequence>
<dbReference type="EMBL" id="ML976617">
    <property type="protein sequence ID" value="KAF1842662.1"/>
    <property type="molecule type" value="Genomic_DNA"/>
</dbReference>
<accession>A0A9P4L5T7</accession>
<evidence type="ECO:0000256" key="1">
    <source>
        <dbReference type="SAM" id="SignalP"/>
    </source>
</evidence>
<dbReference type="Gene3D" id="3.30.70.1990">
    <property type="match status" value="1"/>
</dbReference>
<dbReference type="RefSeq" id="XP_040785225.1">
    <property type="nucleotide sequence ID" value="XM_040931102.1"/>
</dbReference>
<feature type="chain" id="PRO_5040392799" evidence="1">
    <location>
        <begin position="22"/>
        <end position="488"/>
    </location>
</feature>
<organism evidence="2 3">
    <name type="scientific">Cucurbitaria berberidis CBS 394.84</name>
    <dbReference type="NCBI Taxonomy" id="1168544"/>
    <lineage>
        <taxon>Eukaryota</taxon>
        <taxon>Fungi</taxon>
        <taxon>Dikarya</taxon>
        <taxon>Ascomycota</taxon>
        <taxon>Pezizomycotina</taxon>
        <taxon>Dothideomycetes</taxon>
        <taxon>Pleosporomycetidae</taxon>
        <taxon>Pleosporales</taxon>
        <taxon>Pleosporineae</taxon>
        <taxon>Cucurbitariaceae</taxon>
        <taxon>Cucurbitaria</taxon>
    </lineage>
</organism>
<comment type="caution">
    <text evidence="2">The sequence shown here is derived from an EMBL/GenBank/DDBJ whole genome shotgun (WGS) entry which is preliminary data.</text>
</comment>
<protein>
    <submittedName>
        <fullName evidence="2">FAD/NAD(P)-binding domain-containing protein</fullName>
    </submittedName>
</protein>